<accession>A0A1N6R247</accession>
<keyword evidence="1" id="KW-0732">Signal</keyword>
<dbReference type="AlphaFoldDB" id="A0A1N6R247"/>
<dbReference type="Pfam" id="PF09832">
    <property type="entry name" value="DUF2059"/>
    <property type="match status" value="1"/>
</dbReference>
<feature type="domain" description="DUF2059" evidence="2">
    <location>
        <begin position="94"/>
        <end position="150"/>
    </location>
</feature>
<evidence type="ECO:0000313" key="3">
    <source>
        <dbReference type="EMBL" id="SIQ22893.1"/>
    </source>
</evidence>
<evidence type="ECO:0000259" key="2">
    <source>
        <dbReference type="Pfam" id="PF09832"/>
    </source>
</evidence>
<sequence length="169" mass="18781">MKKILALILLGLAVLGSNAQAAPPSTAQIERLLQVMDAEKVIDQMIPAMMQQSNALVDQRLASSGASKADKNRAQRMVAAQEASLRDMLSWNNLKPIYLRVYTDTMTADEVLAMTRFYESPEGRSVMQKMPQLLQRTMQEMQPLAQSAMEKMMADMEAEMAKGGKKAQE</sequence>
<gene>
    <name evidence="3" type="ORF">SAMN05421546_0871</name>
</gene>
<keyword evidence="4" id="KW-1185">Reference proteome</keyword>
<organism evidence="3 4">
    <name type="scientific">Solilutibacter tolerans</name>
    <dbReference type="NCBI Taxonomy" id="1604334"/>
    <lineage>
        <taxon>Bacteria</taxon>
        <taxon>Pseudomonadati</taxon>
        <taxon>Pseudomonadota</taxon>
        <taxon>Gammaproteobacteria</taxon>
        <taxon>Lysobacterales</taxon>
        <taxon>Lysobacteraceae</taxon>
        <taxon>Solilutibacter</taxon>
    </lineage>
</organism>
<name>A0A1N6R247_9GAMM</name>
<dbReference type="STRING" id="1604334.SAMN05421546_0871"/>
<dbReference type="EMBL" id="FTLW01000002">
    <property type="protein sequence ID" value="SIQ22893.1"/>
    <property type="molecule type" value="Genomic_DNA"/>
</dbReference>
<dbReference type="RefSeq" id="WP_076585659.1">
    <property type="nucleotide sequence ID" value="NZ_FTLW01000002.1"/>
</dbReference>
<evidence type="ECO:0000313" key="4">
    <source>
        <dbReference type="Proteomes" id="UP000241788"/>
    </source>
</evidence>
<feature type="signal peptide" evidence="1">
    <location>
        <begin position="1"/>
        <end position="21"/>
    </location>
</feature>
<dbReference type="InterPro" id="IPR018637">
    <property type="entry name" value="DUF2059"/>
</dbReference>
<feature type="chain" id="PRO_5013269586" description="DUF2059 domain-containing protein" evidence="1">
    <location>
        <begin position="22"/>
        <end position="169"/>
    </location>
</feature>
<evidence type="ECO:0000256" key="1">
    <source>
        <dbReference type="SAM" id="SignalP"/>
    </source>
</evidence>
<protein>
    <recommendedName>
        <fullName evidence="2">DUF2059 domain-containing protein</fullName>
    </recommendedName>
</protein>
<dbReference type="Proteomes" id="UP000241788">
    <property type="component" value="Unassembled WGS sequence"/>
</dbReference>
<proteinExistence type="predicted"/>
<reference evidence="4" key="1">
    <citation type="submission" date="2017-01" db="EMBL/GenBank/DDBJ databases">
        <authorList>
            <person name="Varghese N."/>
            <person name="Submissions S."/>
        </authorList>
    </citation>
    <scope>NUCLEOTIDE SEQUENCE [LARGE SCALE GENOMIC DNA]</scope>
    <source>
        <strain evidence="4">UM1</strain>
    </source>
</reference>